<feature type="region of interest" description="Disordered" evidence="3">
    <location>
        <begin position="320"/>
        <end position="372"/>
    </location>
</feature>
<dbReference type="Pfam" id="PF00339">
    <property type="entry name" value="Arrestin_N"/>
    <property type="match status" value="1"/>
</dbReference>
<dbReference type="SUPFAM" id="SSF81296">
    <property type="entry name" value="E set domains"/>
    <property type="match status" value="2"/>
</dbReference>
<dbReference type="Pfam" id="PF02752">
    <property type="entry name" value="Arrestin_C"/>
    <property type="match status" value="1"/>
</dbReference>
<keyword evidence="2" id="KW-0716">Sensory transduction</keyword>
<proteinExistence type="inferred from homology"/>
<organism evidence="5 6">
    <name type="scientific">Phyllotreta striolata</name>
    <name type="common">Striped flea beetle</name>
    <name type="synonym">Crioceris striolata</name>
    <dbReference type="NCBI Taxonomy" id="444603"/>
    <lineage>
        <taxon>Eukaryota</taxon>
        <taxon>Metazoa</taxon>
        <taxon>Ecdysozoa</taxon>
        <taxon>Arthropoda</taxon>
        <taxon>Hexapoda</taxon>
        <taxon>Insecta</taxon>
        <taxon>Pterygota</taxon>
        <taxon>Neoptera</taxon>
        <taxon>Endopterygota</taxon>
        <taxon>Coleoptera</taxon>
        <taxon>Polyphaga</taxon>
        <taxon>Cucujiformia</taxon>
        <taxon>Chrysomeloidea</taxon>
        <taxon>Chrysomelidae</taxon>
        <taxon>Galerucinae</taxon>
        <taxon>Alticini</taxon>
        <taxon>Phyllotreta</taxon>
    </lineage>
</organism>
<reference evidence="5" key="1">
    <citation type="submission" date="2022-01" db="EMBL/GenBank/DDBJ databases">
        <authorList>
            <person name="King R."/>
        </authorList>
    </citation>
    <scope>NUCLEOTIDE SEQUENCE</scope>
</reference>
<evidence type="ECO:0000313" key="6">
    <source>
        <dbReference type="Proteomes" id="UP001153712"/>
    </source>
</evidence>
<dbReference type="InterPro" id="IPR050357">
    <property type="entry name" value="Arrestin_domain-protein"/>
</dbReference>
<feature type="domain" description="Arrestin C-terminal-like" evidence="4">
    <location>
        <begin position="173"/>
        <end position="306"/>
    </location>
</feature>
<evidence type="ECO:0000256" key="1">
    <source>
        <dbReference type="ARBA" id="ARBA00005298"/>
    </source>
</evidence>
<gene>
    <name evidence="5" type="ORF">PHYEVI_LOCUS7752</name>
</gene>
<dbReference type="Gene3D" id="2.60.40.640">
    <property type="match status" value="2"/>
</dbReference>
<accession>A0A9N9TM79</accession>
<evidence type="ECO:0000256" key="2">
    <source>
        <dbReference type="ARBA" id="ARBA00022606"/>
    </source>
</evidence>
<feature type="compositionally biased region" description="Pro residues" evidence="3">
    <location>
        <begin position="325"/>
        <end position="361"/>
    </location>
</feature>
<dbReference type="SMART" id="SM01017">
    <property type="entry name" value="Arrestin_C"/>
    <property type="match status" value="1"/>
</dbReference>
<dbReference type="InterPro" id="IPR014752">
    <property type="entry name" value="Arrestin-like_C"/>
</dbReference>
<dbReference type="GO" id="GO:0005737">
    <property type="term" value="C:cytoplasm"/>
    <property type="evidence" value="ECO:0007669"/>
    <property type="project" value="TreeGrafter"/>
</dbReference>
<dbReference type="InterPro" id="IPR011021">
    <property type="entry name" value="Arrestin-like_N"/>
</dbReference>
<evidence type="ECO:0000256" key="3">
    <source>
        <dbReference type="SAM" id="MobiDB-lite"/>
    </source>
</evidence>
<dbReference type="InterPro" id="IPR011022">
    <property type="entry name" value="Arrestin_C-like"/>
</dbReference>
<sequence>MSCRIILDNPGAYHPGDTVYGRVALNFRSRESFRGVRCKFRGREHTAWTERESYYDSHSKSTKWRTVHYSGDNKFLAVDLTLLGDSTLNAGHYEYPFSFTFPRGNIPNPYNGSYGYIKYYIKGYVDKAFAFDYEDEVTLHLIAPINFNDIVGELQLQPMGYQEEKTTCCCCCAGDPITMDAVLEKEAFVVGESARMRVDISNLSNESLRELTVKLKLTIESKVTHPSTRHKYNEDLLAYVHESGVGAHGQRTYNIDMCIPPSSVVPNFAGSYLFKQWCDLEIEAVVPGCHTNLSIKTQVKLGHIPLLQGAPTATYIPAVQSPGGPFGPPPPVVDVPPPYPPAPYPPDEKAPPYPTGPPSFPTPTGYGEAAPGMPMPFAGESSGIASAPAAEGAPSAPSKAKLADEDFELIGGKVGLDSSKRNVLIYVFQINLMVRMFHRRITTIR</sequence>
<evidence type="ECO:0000259" key="4">
    <source>
        <dbReference type="SMART" id="SM01017"/>
    </source>
</evidence>
<dbReference type="EMBL" id="OU900097">
    <property type="protein sequence ID" value="CAG9861412.1"/>
    <property type="molecule type" value="Genomic_DNA"/>
</dbReference>
<dbReference type="PANTHER" id="PTHR11188">
    <property type="entry name" value="ARRESTIN DOMAIN CONTAINING PROTEIN"/>
    <property type="match status" value="1"/>
</dbReference>
<evidence type="ECO:0000313" key="5">
    <source>
        <dbReference type="EMBL" id="CAG9861412.1"/>
    </source>
</evidence>
<dbReference type="Proteomes" id="UP001153712">
    <property type="component" value="Chromosome 4"/>
</dbReference>
<dbReference type="OrthoDB" id="2333384at2759"/>
<keyword evidence="6" id="KW-1185">Reference proteome</keyword>
<comment type="similarity">
    <text evidence="1">Belongs to the arrestin family.</text>
</comment>
<protein>
    <recommendedName>
        <fullName evidence="4">Arrestin C-terminal-like domain-containing protein</fullName>
    </recommendedName>
</protein>
<name>A0A9N9TM79_PHYSR</name>
<dbReference type="InterPro" id="IPR014756">
    <property type="entry name" value="Ig_E-set"/>
</dbReference>
<dbReference type="AlphaFoldDB" id="A0A9N9TM79"/>
<dbReference type="PANTHER" id="PTHR11188:SF176">
    <property type="entry name" value="ARRESTIN DOMAIN-CONTAINING PROTEIN 1"/>
    <property type="match status" value="1"/>
</dbReference>
<dbReference type="GO" id="GO:0015031">
    <property type="term" value="P:protein transport"/>
    <property type="evidence" value="ECO:0007669"/>
    <property type="project" value="TreeGrafter"/>
</dbReference>